<comment type="caution">
    <text evidence="1">The sequence shown here is derived from an EMBL/GenBank/DDBJ whole genome shotgun (WGS) entry which is preliminary data.</text>
</comment>
<gene>
    <name evidence="1" type="ORF">NDU88_000899</name>
</gene>
<dbReference type="EMBL" id="JANPWB010000005">
    <property type="protein sequence ID" value="KAJ1184089.1"/>
    <property type="molecule type" value="Genomic_DNA"/>
</dbReference>
<evidence type="ECO:0000313" key="1">
    <source>
        <dbReference type="EMBL" id="KAJ1184089.1"/>
    </source>
</evidence>
<organism evidence="1 2">
    <name type="scientific">Pleurodeles waltl</name>
    <name type="common">Iberian ribbed newt</name>
    <dbReference type="NCBI Taxonomy" id="8319"/>
    <lineage>
        <taxon>Eukaryota</taxon>
        <taxon>Metazoa</taxon>
        <taxon>Chordata</taxon>
        <taxon>Craniata</taxon>
        <taxon>Vertebrata</taxon>
        <taxon>Euteleostomi</taxon>
        <taxon>Amphibia</taxon>
        <taxon>Batrachia</taxon>
        <taxon>Caudata</taxon>
        <taxon>Salamandroidea</taxon>
        <taxon>Salamandridae</taxon>
        <taxon>Pleurodelinae</taxon>
        <taxon>Pleurodeles</taxon>
    </lineage>
</organism>
<dbReference type="AlphaFoldDB" id="A0AAV7U7R4"/>
<protein>
    <recommendedName>
        <fullName evidence="3">Secreted protein</fullName>
    </recommendedName>
</protein>
<evidence type="ECO:0008006" key="3">
    <source>
        <dbReference type="Google" id="ProtNLM"/>
    </source>
</evidence>
<sequence length="186" mass="20538">MQWGFALFQFLRVLGSRFFFSPSLQEPNVTFVFLRLLFFGGYSVVDQHFNCLYYPGPGGPLGTSRLLPRLSKGLCAFQGGTGGSQSVCAPPQLIWCSADRTWHQQGGDLETKQPRGQAAIHRLQEPRPSSRSRPRLLRVFNASSARASPSVVTRRGRTPRTLCGAAVRQPLQPISSLLCPLPPPSR</sequence>
<keyword evidence="2" id="KW-1185">Reference proteome</keyword>
<evidence type="ECO:0000313" key="2">
    <source>
        <dbReference type="Proteomes" id="UP001066276"/>
    </source>
</evidence>
<name>A0AAV7U7R4_PLEWA</name>
<proteinExistence type="predicted"/>
<reference evidence="1" key="1">
    <citation type="journal article" date="2022" name="bioRxiv">
        <title>Sequencing and chromosome-scale assembly of the giantPleurodeles waltlgenome.</title>
        <authorList>
            <person name="Brown T."/>
            <person name="Elewa A."/>
            <person name="Iarovenko S."/>
            <person name="Subramanian E."/>
            <person name="Araus A.J."/>
            <person name="Petzold A."/>
            <person name="Susuki M."/>
            <person name="Suzuki K.-i.T."/>
            <person name="Hayashi T."/>
            <person name="Toyoda A."/>
            <person name="Oliveira C."/>
            <person name="Osipova E."/>
            <person name="Leigh N.D."/>
            <person name="Simon A."/>
            <person name="Yun M.H."/>
        </authorList>
    </citation>
    <scope>NUCLEOTIDE SEQUENCE</scope>
    <source>
        <strain evidence="1">20211129_DDA</strain>
        <tissue evidence="1">Liver</tissue>
    </source>
</reference>
<accession>A0AAV7U7R4</accession>
<dbReference type="Proteomes" id="UP001066276">
    <property type="component" value="Chromosome 3_1"/>
</dbReference>